<dbReference type="Gene3D" id="1.20.120.450">
    <property type="entry name" value="dinb family like domain"/>
    <property type="match status" value="1"/>
</dbReference>
<organism evidence="2 3">
    <name type="scientific">Streptomyces resistomycificus</name>
    <dbReference type="NCBI Taxonomy" id="67356"/>
    <lineage>
        <taxon>Bacteria</taxon>
        <taxon>Bacillati</taxon>
        <taxon>Actinomycetota</taxon>
        <taxon>Actinomycetes</taxon>
        <taxon>Kitasatosporales</taxon>
        <taxon>Streptomycetaceae</taxon>
        <taxon>Streptomyces</taxon>
        <taxon>Streptomyces aurantiacus group</taxon>
    </lineage>
</organism>
<dbReference type="InterPro" id="IPR034660">
    <property type="entry name" value="DinB/YfiT-like"/>
</dbReference>
<feature type="domain" description="Mycothiol-dependent maleylpyruvate isomerase metal-binding" evidence="1">
    <location>
        <begin position="15"/>
        <end position="109"/>
    </location>
</feature>
<dbReference type="Proteomes" id="UP000037251">
    <property type="component" value="Unassembled WGS sequence"/>
</dbReference>
<dbReference type="Pfam" id="PF11716">
    <property type="entry name" value="MDMPI_N"/>
    <property type="match status" value="1"/>
</dbReference>
<sequence>MGVVLGTDERWQIVDRERTSLADLLEGLSPEEWQTPTRCGDWRVRDVAAHLTVAARFSYGTVFKEFVRARGNSDRMIHDSAVREARLPVAEIVANLRSTVGSRRLAPTTTRREPLLDILVHGQDIALALGRRRKMPPAAARDAADRAWTMRVPPRPWPLPGARLVATDIEWTRGAGEEIRGPVAVLLLLVTGRPEAAREWCELAGVDALRRPPSL</sequence>
<protein>
    <recommendedName>
        <fullName evidence="1">Mycothiol-dependent maleylpyruvate isomerase metal-binding domain-containing protein</fullName>
    </recommendedName>
</protein>
<dbReference type="InterPro" id="IPR017517">
    <property type="entry name" value="Maleyloyr_isom"/>
</dbReference>
<reference evidence="3" key="1">
    <citation type="submission" date="2015-07" db="EMBL/GenBank/DDBJ databases">
        <authorList>
            <person name="Ju K.-S."/>
            <person name="Doroghazi J.R."/>
            <person name="Metcalf W.W."/>
        </authorList>
    </citation>
    <scope>NUCLEOTIDE SEQUENCE [LARGE SCALE GENOMIC DNA]</scope>
    <source>
        <strain evidence="3">NRRL 2290</strain>
    </source>
</reference>
<dbReference type="EMBL" id="LGUS01000164">
    <property type="protein sequence ID" value="KOG34354.1"/>
    <property type="molecule type" value="Genomic_DNA"/>
</dbReference>
<keyword evidence="3" id="KW-1185">Reference proteome</keyword>
<dbReference type="STRING" id="67356.AQJ84_14515"/>
<evidence type="ECO:0000259" key="1">
    <source>
        <dbReference type="Pfam" id="PF11716"/>
    </source>
</evidence>
<dbReference type="OrthoDB" id="5178565at2"/>
<dbReference type="AlphaFoldDB" id="A0A0L8L8B4"/>
<evidence type="ECO:0000313" key="3">
    <source>
        <dbReference type="Proteomes" id="UP000037251"/>
    </source>
</evidence>
<dbReference type="NCBIfam" id="TIGR03083">
    <property type="entry name" value="maleylpyruvate isomerase family mycothiol-dependent enzyme"/>
    <property type="match status" value="1"/>
</dbReference>
<dbReference type="GO" id="GO:0046872">
    <property type="term" value="F:metal ion binding"/>
    <property type="evidence" value="ECO:0007669"/>
    <property type="project" value="InterPro"/>
</dbReference>
<accession>A0A0L8L8B4</accession>
<dbReference type="eggNOG" id="ENOG50314EV">
    <property type="taxonomic scope" value="Bacteria"/>
</dbReference>
<dbReference type="SUPFAM" id="SSF109854">
    <property type="entry name" value="DinB/YfiT-like putative metalloenzymes"/>
    <property type="match status" value="1"/>
</dbReference>
<evidence type="ECO:0000313" key="2">
    <source>
        <dbReference type="EMBL" id="KOG34354.1"/>
    </source>
</evidence>
<comment type="caution">
    <text evidence="2">The sequence shown here is derived from an EMBL/GenBank/DDBJ whole genome shotgun (WGS) entry which is preliminary data.</text>
</comment>
<name>A0A0L8L8B4_9ACTN</name>
<proteinExistence type="predicted"/>
<dbReference type="RefSeq" id="WP_053191687.1">
    <property type="nucleotide sequence ID" value="NZ_KQ948990.1"/>
</dbReference>
<dbReference type="InterPro" id="IPR024344">
    <property type="entry name" value="MDMPI_metal-binding"/>
</dbReference>
<gene>
    <name evidence="2" type="ORF">ADK37_18960</name>
</gene>
<dbReference type="PATRIC" id="fig|67356.5.peg.4031"/>